<dbReference type="InterPro" id="IPR004367">
    <property type="entry name" value="Cyclin_C-dom"/>
</dbReference>
<dbReference type="CTD" id="42971"/>
<feature type="domain" description="Cyclin-like" evidence="6">
    <location>
        <begin position="219"/>
        <end position="304"/>
    </location>
</feature>
<feature type="domain" description="Cyclin C-terminal" evidence="7">
    <location>
        <begin position="313"/>
        <end position="428"/>
    </location>
</feature>
<dbReference type="Pfam" id="PF02984">
    <property type="entry name" value="Cyclin_C"/>
    <property type="match status" value="1"/>
</dbReference>
<dbReference type="InterPro" id="IPR039361">
    <property type="entry name" value="Cyclin"/>
</dbReference>
<evidence type="ECO:0000256" key="5">
    <source>
        <dbReference type="SAM" id="MobiDB-lite"/>
    </source>
</evidence>
<dbReference type="FunFam" id="1.10.472.10:FF:000057">
    <property type="entry name" value="Cyclin N-terminal domain containing 2"/>
    <property type="match status" value="1"/>
</dbReference>
<evidence type="ECO:0000259" key="7">
    <source>
        <dbReference type="SMART" id="SM01332"/>
    </source>
</evidence>
<dbReference type="EnsemblMetazoa" id="XM_016803156.2">
    <property type="protein sequence ID" value="XP_016658645.1"/>
    <property type="gene ID" value="LOC100162579"/>
</dbReference>
<dbReference type="InterPro" id="IPR036915">
    <property type="entry name" value="Cyclin-like_sf"/>
</dbReference>
<feature type="region of interest" description="Disordered" evidence="5">
    <location>
        <begin position="1"/>
        <end position="24"/>
    </location>
</feature>
<keyword evidence="1" id="KW-0132">Cell division</keyword>
<comment type="similarity">
    <text evidence="4">Belongs to the cyclin family.</text>
</comment>
<evidence type="ECO:0000313" key="9">
    <source>
        <dbReference type="Proteomes" id="UP000007819"/>
    </source>
</evidence>
<dbReference type="Proteomes" id="UP000007819">
    <property type="component" value="Chromosome X"/>
</dbReference>
<name>A0A8R1W3I9_ACYPI</name>
<dbReference type="Gene3D" id="1.10.472.10">
    <property type="entry name" value="Cyclin-like"/>
    <property type="match status" value="2"/>
</dbReference>
<keyword evidence="2 4" id="KW-0195">Cyclin</keyword>
<protein>
    <recommendedName>
        <fullName evidence="10">G2/mitotic-specific cyclin-B3</fullName>
    </recommendedName>
</protein>
<dbReference type="SMART" id="SM01332">
    <property type="entry name" value="Cyclin_C"/>
    <property type="match status" value="1"/>
</dbReference>
<dbReference type="RefSeq" id="XP_001952434.2">
    <property type="nucleotide sequence ID" value="XM_001952399.4"/>
</dbReference>
<evidence type="ECO:0008006" key="10">
    <source>
        <dbReference type="Google" id="ProtNLM"/>
    </source>
</evidence>
<evidence type="ECO:0000313" key="8">
    <source>
        <dbReference type="EnsemblMetazoa" id="XP_001952434.2"/>
    </source>
</evidence>
<dbReference type="EnsemblMetazoa" id="XM_001952399.5">
    <property type="protein sequence ID" value="XP_001952434.2"/>
    <property type="gene ID" value="LOC100162579"/>
</dbReference>
<dbReference type="GO" id="GO:0051301">
    <property type="term" value="P:cell division"/>
    <property type="evidence" value="ECO:0007669"/>
    <property type="project" value="UniProtKB-KW"/>
</dbReference>
<reference evidence="9" key="1">
    <citation type="submission" date="2010-06" db="EMBL/GenBank/DDBJ databases">
        <authorList>
            <person name="Jiang H."/>
            <person name="Abraham K."/>
            <person name="Ali S."/>
            <person name="Alsbrooks S.L."/>
            <person name="Anim B.N."/>
            <person name="Anosike U.S."/>
            <person name="Attaway T."/>
            <person name="Bandaranaike D.P."/>
            <person name="Battles P.K."/>
            <person name="Bell S.N."/>
            <person name="Bell A.V."/>
            <person name="Beltran B."/>
            <person name="Bickham C."/>
            <person name="Bustamante Y."/>
            <person name="Caleb T."/>
            <person name="Canada A."/>
            <person name="Cardenas V."/>
            <person name="Carter K."/>
            <person name="Chacko J."/>
            <person name="Chandrabose M.N."/>
            <person name="Chavez D."/>
            <person name="Chavez A."/>
            <person name="Chen L."/>
            <person name="Chu H.-S."/>
            <person name="Claassen K.J."/>
            <person name="Cockrell R."/>
            <person name="Collins M."/>
            <person name="Cooper J.A."/>
            <person name="Cree A."/>
            <person name="Curry S.M."/>
            <person name="Da Y."/>
            <person name="Dao M.D."/>
            <person name="Das B."/>
            <person name="Davila M.-L."/>
            <person name="Davy-Carroll L."/>
            <person name="Denson S."/>
            <person name="Dinh H."/>
            <person name="Ebong V.E."/>
            <person name="Edwards J.R."/>
            <person name="Egan A."/>
            <person name="El-Daye J."/>
            <person name="Escobedo L."/>
            <person name="Fernandez S."/>
            <person name="Fernando P.R."/>
            <person name="Flagg N."/>
            <person name="Forbes L.D."/>
            <person name="Fowler R.G."/>
            <person name="Fu Q."/>
            <person name="Gabisi R.A."/>
            <person name="Ganer J."/>
            <person name="Garbino Pronczuk A."/>
            <person name="Garcia R.M."/>
            <person name="Garner T."/>
            <person name="Garrett T.E."/>
            <person name="Gonzalez D.A."/>
            <person name="Hamid H."/>
            <person name="Hawkins E.S."/>
            <person name="Hirani K."/>
            <person name="Hogues M.E."/>
            <person name="Hollins B."/>
            <person name="Hsiao C.-H."/>
            <person name="Jabil R."/>
            <person name="James M.L."/>
            <person name="Jhangiani S.N."/>
            <person name="Johnson B."/>
            <person name="Johnson Q."/>
            <person name="Joshi V."/>
            <person name="Kalu J.B."/>
            <person name="Kam C."/>
            <person name="Kashfia A."/>
            <person name="Keebler J."/>
            <person name="Kisamo H."/>
            <person name="Kovar C.L."/>
            <person name="Lago L.A."/>
            <person name="Lai C.-Y."/>
            <person name="Laidlaw J."/>
            <person name="Lara F."/>
            <person name="Le T.-K."/>
            <person name="Lee S.L."/>
            <person name="Legall F.H."/>
            <person name="Lemon S.J."/>
            <person name="Lewis L.R."/>
            <person name="Li B."/>
            <person name="Liu Y."/>
            <person name="Liu Y.-S."/>
            <person name="Lopez J."/>
            <person name="Lozado R.J."/>
            <person name="Lu J."/>
            <person name="Madu R.C."/>
            <person name="Maheshwari M."/>
            <person name="Maheshwari R."/>
            <person name="Malloy K."/>
            <person name="Martinez E."/>
            <person name="Mathew T."/>
            <person name="Mercado I.C."/>
            <person name="Mercado C."/>
            <person name="Meyer B."/>
            <person name="Montgomery K."/>
            <person name="Morgan M.B."/>
            <person name="Munidasa M."/>
            <person name="Nazareth L.V."/>
            <person name="Nelson J."/>
            <person name="Ng B.M."/>
            <person name="Nguyen N.B."/>
            <person name="Nguyen P.Q."/>
            <person name="Nguyen T."/>
            <person name="Obregon M."/>
            <person name="Okwuonu G.O."/>
            <person name="Onwere C.G."/>
            <person name="Orozco G."/>
            <person name="Parra A."/>
            <person name="Patel S."/>
            <person name="Patil S."/>
            <person name="Perez A."/>
            <person name="Perez Y."/>
            <person name="Pham C."/>
            <person name="Primus E.L."/>
            <person name="Pu L.-L."/>
            <person name="Puazo M."/>
            <person name="Qin X."/>
            <person name="Quiroz J.B."/>
            <person name="Reese J."/>
            <person name="Richards S."/>
            <person name="Rives C.M."/>
            <person name="Robberts R."/>
            <person name="Ruiz S.J."/>
            <person name="Ruiz M.J."/>
            <person name="Santibanez J."/>
            <person name="Schneider B.W."/>
            <person name="Sisson I."/>
            <person name="Smith M."/>
            <person name="Sodergren E."/>
            <person name="Song X.-Z."/>
            <person name="Song B.B."/>
            <person name="Summersgill H."/>
            <person name="Thelus R."/>
            <person name="Thornton R.D."/>
            <person name="Trejos Z.Y."/>
            <person name="Usmani K."/>
            <person name="Vattathil S."/>
            <person name="Villasana D."/>
            <person name="Walker D.L."/>
            <person name="Wang S."/>
            <person name="Wang K."/>
            <person name="White C.S."/>
            <person name="Williams A.C."/>
            <person name="Williamson J."/>
            <person name="Wilson K."/>
            <person name="Woghiren I.O."/>
            <person name="Woodworth J.R."/>
            <person name="Worley K.C."/>
            <person name="Wright R.A."/>
            <person name="Wu W."/>
            <person name="Young L."/>
            <person name="Zhang L."/>
            <person name="Zhang J."/>
            <person name="Zhu Y."/>
            <person name="Muzny D.M."/>
            <person name="Weinstock G."/>
            <person name="Gibbs R.A."/>
        </authorList>
    </citation>
    <scope>NUCLEOTIDE SEQUENCE [LARGE SCALE GENOMIC DNA]</scope>
    <source>
        <strain evidence="9">LSR1</strain>
    </source>
</reference>
<dbReference type="GeneID" id="100162579"/>
<dbReference type="InterPro" id="IPR046965">
    <property type="entry name" value="Cyclin_A/B-like"/>
</dbReference>
<dbReference type="PIRSF" id="PIRSF001771">
    <property type="entry name" value="Cyclin_A_B_D_E"/>
    <property type="match status" value="1"/>
</dbReference>
<sequence>MPPITRNQLKKTGLKTEPYSKENRPLDRRAALLDLVTNNVTGVKTSSQTTKPLEVVKNDDSTKTENTCKITQQKKEISQPIVVKKPETRSSTKEAARLSLNSSDDSNLYKSTLEETAVSRHSAKSDELYTTAVDNTHRSSLENNQSDLYHSAAQELSVNSNAEEIFEIDQTSWNNFIYVGCYARDIIKYLKQREDNFTVTDYISSQPELTAKHRAIVVNWLVSLQEMYGLNHEVLYMAVKLIDLYLMKNETLQNKFQLLASGALLLATKIDERGEPGFPYDLVKHSKYIYTEDELFVTEKELFRALKYEINVPLSYVFLRRYARCMKCQMVLLTLARYILECSLLDYKFVTLKDSQKAAASLYLAFKMCNKVIETKEFFKYTDYRVTEIKETVIELNNMLHTQSSNLSAVKQKYSHETFFKVANKSLLSNSKLTFD</sequence>
<dbReference type="GO" id="GO:0016538">
    <property type="term" value="F:cyclin-dependent protein serine/threonine kinase regulator activity"/>
    <property type="evidence" value="ECO:0007669"/>
    <property type="project" value="InterPro"/>
</dbReference>
<dbReference type="GO" id="GO:0044772">
    <property type="term" value="P:mitotic cell cycle phase transition"/>
    <property type="evidence" value="ECO:0007669"/>
    <property type="project" value="InterPro"/>
</dbReference>
<evidence type="ECO:0000256" key="3">
    <source>
        <dbReference type="ARBA" id="ARBA00023306"/>
    </source>
</evidence>
<reference evidence="8" key="2">
    <citation type="submission" date="2022-06" db="UniProtKB">
        <authorList>
            <consortium name="EnsemblMetazoa"/>
        </authorList>
    </citation>
    <scope>IDENTIFICATION</scope>
</reference>
<organism evidence="8 9">
    <name type="scientific">Acyrthosiphon pisum</name>
    <name type="common">Pea aphid</name>
    <dbReference type="NCBI Taxonomy" id="7029"/>
    <lineage>
        <taxon>Eukaryota</taxon>
        <taxon>Metazoa</taxon>
        <taxon>Ecdysozoa</taxon>
        <taxon>Arthropoda</taxon>
        <taxon>Hexapoda</taxon>
        <taxon>Insecta</taxon>
        <taxon>Pterygota</taxon>
        <taxon>Neoptera</taxon>
        <taxon>Paraneoptera</taxon>
        <taxon>Hemiptera</taxon>
        <taxon>Sternorrhyncha</taxon>
        <taxon>Aphidomorpha</taxon>
        <taxon>Aphidoidea</taxon>
        <taxon>Aphididae</taxon>
        <taxon>Macrosiphini</taxon>
        <taxon>Acyrthosiphon</taxon>
    </lineage>
</organism>
<dbReference type="KEGG" id="api:100162579"/>
<dbReference type="SMART" id="SM00385">
    <property type="entry name" value="CYCLIN"/>
    <property type="match status" value="2"/>
</dbReference>
<dbReference type="SUPFAM" id="SSF47954">
    <property type="entry name" value="Cyclin-like"/>
    <property type="match status" value="2"/>
</dbReference>
<evidence type="ECO:0000256" key="1">
    <source>
        <dbReference type="ARBA" id="ARBA00022618"/>
    </source>
</evidence>
<proteinExistence type="inferred from homology"/>
<dbReference type="Pfam" id="PF00134">
    <property type="entry name" value="Cyclin_N"/>
    <property type="match status" value="1"/>
</dbReference>
<keyword evidence="3" id="KW-0131">Cell cycle</keyword>
<dbReference type="InterPro" id="IPR013763">
    <property type="entry name" value="Cyclin-like_dom"/>
</dbReference>
<dbReference type="OrthoDB" id="5590282at2759"/>
<evidence type="ECO:0000256" key="4">
    <source>
        <dbReference type="RuleBase" id="RU000383"/>
    </source>
</evidence>
<accession>A0A8R1W3I9</accession>
<dbReference type="PANTHER" id="PTHR10177">
    <property type="entry name" value="CYCLINS"/>
    <property type="match status" value="1"/>
</dbReference>
<evidence type="ECO:0000256" key="2">
    <source>
        <dbReference type="ARBA" id="ARBA00023127"/>
    </source>
</evidence>
<keyword evidence="9" id="KW-1185">Reference proteome</keyword>
<dbReference type="InterPro" id="IPR006671">
    <property type="entry name" value="Cyclin_N"/>
</dbReference>
<dbReference type="RefSeq" id="XP_016658645.1">
    <property type="nucleotide sequence ID" value="XM_016803156.1"/>
</dbReference>
<dbReference type="AlphaFoldDB" id="A0A8R1W3I9"/>
<evidence type="ECO:0000259" key="6">
    <source>
        <dbReference type="SMART" id="SM00385"/>
    </source>
</evidence>
<feature type="domain" description="Cyclin-like" evidence="6">
    <location>
        <begin position="317"/>
        <end position="398"/>
    </location>
</feature>